<dbReference type="NCBIfam" id="TIGR00254">
    <property type="entry name" value="GGDEF"/>
    <property type="match status" value="1"/>
</dbReference>
<name>A0A1G6JEM7_9GAMM</name>
<dbReference type="Gene3D" id="3.30.70.270">
    <property type="match status" value="1"/>
</dbReference>
<dbReference type="GO" id="GO:0052621">
    <property type="term" value="F:diguanylate cyclase activity"/>
    <property type="evidence" value="ECO:0007669"/>
    <property type="project" value="UniProtKB-EC"/>
</dbReference>
<dbReference type="GO" id="GO:1902201">
    <property type="term" value="P:negative regulation of bacterial-type flagellum-dependent cell motility"/>
    <property type="evidence" value="ECO:0007669"/>
    <property type="project" value="TreeGrafter"/>
</dbReference>
<dbReference type="PANTHER" id="PTHR45138">
    <property type="entry name" value="REGULATORY COMPONENTS OF SENSORY TRANSDUCTION SYSTEM"/>
    <property type="match status" value="1"/>
</dbReference>
<dbReference type="InterPro" id="IPR000160">
    <property type="entry name" value="GGDEF_dom"/>
</dbReference>
<evidence type="ECO:0000256" key="1">
    <source>
        <dbReference type="ARBA" id="ARBA00012528"/>
    </source>
</evidence>
<dbReference type="PANTHER" id="PTHR45138:SF9">
    <property type="entry name" value="DIGUANYLATE CYCLASE DGCM-RELATED"/>
    <property type="match status" value="1"/>
</dbReference>
<evidence type="ECO:0000256" key="2">
    <source>
        <dbReference type="ARBA" id="ARBA00034247"/>
    </source>
</evidence>
<dbReference type="InterPro" id="IPR001789">
    <property type="entry name" value="Sig_transdc_resp-reg_receiver"/>
</dbReference>
<comment type="catalytic activity">
    <reaction evidence="2">
        <text>2 GTP = 3',3'-c-di-GMP + 2 diphosphate</text>
        <dbReference type="Rhea" id="RHEA:24898"/>
        <dbReference type="ChEBI" id="CHEBI:33019"/>
        <dbReference type="ChEBI" id="CHEBI:37565"/>
        <dbReference type="ChEBI" id="CHEBI:58805"/>
        <dbReference type="EC" id="2.7.7.65"/>
    </reaction>
</comment>
<keyword evidence="4" id="KW-1185">Reference proteome</keyword>
<dbReference type="SMART" id="SM00448">
    <property type="entry name" value="REC"/>
    <property type="match status" value="2"/>
</dbReference>
<dbReference type="RefSeq" id="WP_017678481.1">
    <property type="nucleotide sequence ID" value="NZ_FMZQ01000001.1"/>
</dbReference>
<dbReference type="Pfam" id="PF00072">
    <property type="entry name" value="Response_reg"/>
    <property type="match status" value="1"/>
</dbReference>
<dbReference type="InterPro" id="IPR029787">
    <property type="entry name" value="Nucleotide_cyclase"/>
</dbReference>
<dbReference type="AlphaFoldDB" id="A0A1G6JEM7"/>
<dbReference type="Pfam" id="PF00990">
    <property type="entry name" value="GGDEF"/>
    <property type="match status" value="1"/>
</dbReference>
<dbReference type="SMART" id="SM00267">
    <property type="entry name" value="GGDEF"/>
    <property type="match status" value="1"/>
</dbReference>
<dbReference type="GO" id="GO:0005886">
    <property type="term" value="C:plasma membrane"/>
    <property type="evidence" value="ECO:0007669"/>
    <property type="project" value="TreeGrafter"/>
</dbReference>
<reference evidence="4" key="1">
    <citation type="submission" date="2016-10" db="EMBL/GenBank/DDBJ databases">
        <authorList>
            <person name="Varghese N."/>
            <person name="Submissions S."/>
        </authorList>
    </citation>
    <scope>NUCLEOTIDE SEQUENCE [LARGE SCALE GENOMIC DNA]</scope>
    <source>
        <strain evidence="4">DSM 26382</strain>
    </source>
</reference>
<dbReference type="GeneID" id="83639695"/>
<dbReference type="SUPFAM" id="SSF55073">
    <property type="entry name" value="Nucleotide cyclase"/>
    <property type="match status" value="1"/>
</dbReference>
<accession>A0A1G6JEM7</accession>
<dbReference type="CDD" id="cd01949">
    <property type="entry name" value="GGDEF"/>
    <property type="match status" value="1"/>
</dbReference>
<dbReference type="SUPFAM" id="SSF52172">
    <property type="entry name" value="CheY-like"/>
    <property type="match status" value="2"/>
</dbReference>
<evidence type="ECO:0000313" key="4">
    <source>
        <dbReference type="Proteomes" id="UP000199467"/>
    </source>
</evidence>
<dbReference type="Gene3D" id="3.40.50.2300">
    <property type="match status" value="2"/>
</dbReference>
<dbReference type="InterPro" id="IPR043128">
    <property type="entry name" value="Rev_trsase/Diguanyl_cyclase"/>
</dbReference>
<proteinExistence type="predicted"/>
<dbReference type="PROSITE" id="PS50887">
    <property type="entry name" value="GGDEF"/>
    <property type="match status" value="1"/>
</dbReference>
<dbReference type="GO" id="GO:0043709">
    <property type="term" value="P:cell adhesion involved in single-species biofilm formation"/>
    <property type="evidence" value="ECO:0007669"/>
    <property type="project" value="TreeGrafter"/>
</dbReference>
<gene>
    <name evidence="3" type="ORF">SAMN05216576_101681</name>
</gene>
<dbReference type="PROSITE" id="PS50110">
    <property type="entry name" value="RESPONSE_REGULATORY"/>
    <property type="match status" value="2"/>
</dbReference>
<dbReference type="InterPro" id="IPR011006">
    <property type="entry name" value="CheY-like_superfamily"/>
</dbReference>
<dbReference type="GO" id="GO:0000160">
    <property type="term" value="P:phosphorelay signal transduction system"/>
    <property type="evidence" value="ECO:0007669"/>
    <property type="project" value="InterPro"/>
</dbReference>
<dbReference type="EMBL" id="FMZQ01000001">
    <property type="protein sequence ID" value="SDC17103.1"/>
    <property type="molecule type" value="Genomic_DNA"/>
</dbReference>
<organism evidence="3 4">
    <name type="scientific">Ectopseudomonas chengduensis</name>
    <dbReference type="NCBI Taxonomy" id="489632"/>
    <lineage>
        <taxon>Bacteria</taxon>
        <taxon>Pseudomonadati</taxon>
        <taxon>Pseudomonadota</taxon>
        <taxon>Gammaproteobacteria</taxon>
        <taxon>Pseudomonadales</taxon>
        <taxon>Pseudomonadaceae</taxon>
        <taxon>Ectopseudomonas</taxon>
    </lineage>
</organism>
<protein>
    <recommendedName>
        <fullName evidence="1">diguanylate cyclase</fullName>
        <ecNumber evidence="1">2.7.7.65</ecNumber>
    </recommendedName>
</protein>
<dbReference type="EC" id="2.7.7.65" evidence="1"/>
<dbReference type="InterPro" id="IPR050469">
    <property type="entry name" value="Diguanylate_Cyclase"/>
</dbReference>
<dbReference type="CDD" id="cd19921">
    <property type="entry name" value="REC_1_GGDEF"/>
    <property type="match status" value="1"/>
</dbReference>
<evidence type="ECO:0000313" key="3">
    <source>
        <dbReference type="EMBL" id="SDC17103.1"/>
    </source>
</evidence>
<sequence length="411" mass="46252">MRNILVIEDSPLVLKILEHLFRQETDLEPIFCASLAEAEVMLETSAALFFAAIVDLHLPDAPDGESVDLVMRYHLPCIVLSGSYNEQRRDDLLMKGVVDYVLKESQHSYEYAFRLLHRLDHNSHIKILIADDSAAQRHYIRHILEPHHYQIIEASDGKETLRQLNEHPDIDLLVLDHAMPGVSGFELVKLLRQKLRLNDLIIIGVSADPKGSLSAQFIKHGADDFLRKPFCPEELNCRVMSTLERRDLLRALKKAAQFDALTGLNNRRAFYEQGMQILQKAQRESREVSVAMLDLDHFKQINDGFGHASGDSALVVFARAMSNAFPDMLLGRLGGEEFALLTLHGADHVAQALDKLRRQCAGLHYAVGAPALSFSAGLYQGEPEDLESLLHEADIRLYRAKQQGRARTVLA</sequence>
<dbReference type="Proteomes" id="UP000199467">
    <property type="component" value="Unassembled WGS sequence"/>
</dbReference>